<protein>
    <submittedName>
        <fullName evidence="1">Uncharacterized protein</fullName>
    </submittedName>
</protein>
<dbReference type="EMBL" id="SNZV01000006">
    <property type="protein sequence ID" value="TDS12307.1"/>
    <property type="molecule type" value="Genomic_DNA"/>
</dbReference>
<dbReference type="RefSeq" id="WP_133640941.1">
    <property type="nucleotide sequence ID" value="NZ_SNZV01000006.1"/>
</dbReference>
<organism evidence="1 2">
    <name type="scientific">Sphingobacterium paludis</name>
    <dbReference type="NCBI Taxonomy" id="1476465"/>
    <lineage>
        <taxon>Bacteria</taxon>
        <taxon>Pseudomonadati</taxon>
        <taxon>Bacteroidota</taxon>
        <taxon>Sphingobacteriia</taxon>
        <taxon>Sphingobacteriales</taxon>
        <taxon>Sphingobacteriaceae</taxon>
        <taxon>Sphingobacterium</taxon>
    </lineage>
</organism>
<evidence type="ECO:0000313" key="2">
    <source>
        <dbReference type="Proteomes" id="UP000294752"/>
    </source>
</evidence>
<name>A0A4R7CWQ5_9SPHI</name>
<gene>
    <name evidence="1" type="ORF">B0I21_106165</name>
</gene>
<dbReference type="OrthoDB" id="9833526at2"/>
<reference evidence="1 2" key="1">
    <citation type="submission" date="2019-03" db="EMBL/GenBank/DDBJ databases">
        <title>Genomic Encyclopedia of Type Strains, Phase III (KMG-III): the genomes of soil and plant-associated and newly described type strains.</title>
        <authorList>
            <person name="Whitman W."/>
        </authorList>
    </citation>
    <scope>NUCLEOTIDE SEQUENCE [LARGE SCALE GENOMIC DNA]</scope>
    <source>
        <strain evidence="1 2">CGMCC 1.12801</strain>
    </source>
</reference>
<dbReference type="Proteomes" id="UP000294752">
    <property type="component" value="Unassembled WGS sequence"/>
</dbReference>
<evidence type="ECO:0000313" key="1">
    <source>
        <dbReference type="EMBL" id="TDS12307.1"/>
    </source>
</evidence>
<keyword evidence="2" id="KW-1185">Reference proteome</keyword>
<proteinExistence type="predicted"/>
<comment type="caution">
    <text evidence="1">The sequence shown here is derived from an EMBL/GenBank/DDBJ whole genome shotgun (WGS) entry which is preliminary data.</text>
</comment>
<dbReference type="AlphaFoldDB" id="A0A4R7CWQ5"/>
<accession>A0A4R7CWQ5</accession>
<sequence>MAKQFFIPDSQHLPNDVAEQHLTTYQFLQSKLSLGAGEVVEDKLMYSISYIDSNNDEIVYAVGREHPFKSVQVLAVFQANDVYYIFADEAGLQPERLDFRAHNLDRIEYFERSHS</sequence>